<gene>
    <name evidence="2" type="ORF">FTUN_1316</name>
</gene>
<sequence length="180" mass="18578">MWAHNGPRVLGEGRRAGTRTPTQKASAGHGKGYLIVPPDARELIPVHGTALRVRCPPSTVNVWRGRPPGSAASPFAVLARPAPPPGGSGGSGLPYNPTPAARGPARGRAPDRPDRKGSPGRTNGPPDASRYCKNPPGGGAQERAAGIRAQFLPGAGLGRLGGWDGALNLGIWGSERDIFR</sequence>
<name>A0A6M5YIE2_9BACT</name>
<dbReference type="Proteomes" id="UP000503447">
    <property type="component" value="Chromosome"/>
</dbReference>
<evidence type="ECO:0000313" key="3">
    <source>
        <dbReference type="Proteomes" id="UP000503447"/>
    </source>
</evidence>
<evidence type="ECO:0000256" key="1">
    <source>
        <dbReference type="SAM" id="MobiDB-lite"/>
    </source>
</evidence>
<protein>
    <submittedName>
        <fullName evidence="2">Uncharacterized protein</fullName>
    </submittedName>
</protein>
<evidence type="ECO:0000313" key="2">
    <source>
        <dbReference type="EMBL" id="QJW93805.1"/>
    </source>
</evidence>
<accession>A0A6M5YIE2</accession>
<dbReference type="EMBL" id="CP053452">
    <property type="protein sequence ID" value="QJW93805.1"/>
    <property type="molecule type" value="Genomic_DNA"/>
</dbReference>
<feature type="region of interest" description="Disordered" evidence="1">
    <location>
        <begin position="1"/>
        <end position="34"/>
    </location>
</feature>
<feature type="compositionally biased region" description="Basic and acidic residues" evidence="1">
    <location>
        <begin position="108"/>
        <end position="117"/>
    </location>
</feature>
<feature type="region of interest" description="Disordered" evidence="1">
    <location>
        <begin position="74"/>
        <end position="145"/>
    </location>
</feature>
<proteinExistence type="predicted"/>
<dbReference type="KEGG" id="ftj:FTUN_1316"/>
<organism evidence="2 3">
    <name type="scientific">Frigoriglobus tundricola</name>
    <dbReference type="NCBI Taxonomy" id="2774151"/>
    <lineage>
        <taxon>Bacteria</taxon>
        <taxon>Pseudomonadati</taxon>
        <taxon>Planctomycetota</taxon>
        <taxon>Planctomycetia</taxon>
        <taxon>Gemmatales</taxon>
        <taxon>Gemmataceae</taxon>
        <taxon>Frigoriglobus</taxon>
    </lineage>
</organism>
<dbReference type="AlphaFoldDB" id="A0A6M5YIE2"/>
<keyword evidence="3" id="KW-1185">Reference proteome</keyword>
<reference evidence="3" key="1">
    <citation type="submission" date="2020-05" db="EMBL/GenBank/DDBJ databases">
        <title>Frigoriglobus tundricola gen. nov., sp. nov., a psychrotolerant cellulolytic planctomycete of the family Gemmataceae with two divergent copies of 16S rRNA gene.</title>
        <authorList>
            <person name="Kulichevskaya I.S."/>
            <person name="Ivanova A.A."/>
            <person name="Naumoff D.G."/>
            <person name="Beletsky A.V."/>
            <person name="Rijpstra W.I.C."/>
            <person name="Sinninghe Damste J.S."/>
            <person name="Mardanov A.V."/>
            <person name="Ravin N.V."/>
            <person name="Dedysh S.N."/>
        </authorList>
    </citation>
    <scope>NUCLEOTIDE SEQUENCE [LARGE SCALE GENOMIC DNA]</scope>
    <source>
        <strain evidence="3">PL17</strain>
    </source>
</reference>